<feature type="compositionally biased region" description="Basic and acidic residues" evidence="4">
    <location>
        <begin position="1"/>
        <end position="19"/>
    </location>
</feature>
<dbReference type="SMART" id="SM00448">
    <property type="entry name" value="REC"/>
    <property type="match status" value="1"/>
</dbReference>
<dbReference type="AlphaFoldDB" id="A0A6A6PTD2"/>
<feature type="compositionally biased region" description="Low complexity" evidence="4">
    <location>
        <begin position="48"/>
        <end position="57"/>
    </location>
</feature>
<feature type="compositionally biased region" description="Basic residues" evidence="4">
    <location>
        <begin position="536"/>
        <end position="545"/>
    </location>
</feature>
<evidence type="ECO:0000256" key="1">
    <source>
        <dbReference type="ARBA" id="ARBA00022553"/>
    </source>
</evidence>
<accession>A0A6A6PTD2</accession>
<dbReference type="PROSITE" id="PS50110">
    <property type="entry name" value="RESPONSE_REGULATORY"/>
    <property type="match status" value="1"/>
</dbReference>
<dbReference type="CDD" id="cd17546">
    <property type="entry name" value="REC_hyHK_CKI1_RcsC-like"/>
    <property type="match status" value="1"/>
</dbReference>
<keyword evidence="7" id="KW-1185">Reference proteome</keyword>
<keyword evidence="2" id="KW-0902">Two-component regulatory system</keyword>
<dbReference type="EMBL" id="MU001636">
    <property type="protein sequence ID" value="KAF2482723.1"/>
    <property type="molecule type" value="Genomic_DNA"/>
</dbReference>
<dbReference type="InterPro" id="IPR011006">
    <property type="entry name" value="CheY-like_superfamily"/>
</dbReference>
<evidence type="ECO:0000256" key="2">
    <source>
        <dbReference type="ARBA" id="ARBA00023012"/>
    </source>
</evidence>
<feature type="domain" description="Response regulatory" evidence="5">
    <location>
        <begin position="581"/>
        <end position="759"/>
    </location>
</feature>
<organism evidence="6 7">
    <name type="scientific">Neohortaea acidophila</name>
    <dbReference type="NCBI Taxonomy" id="245834"/>
    <lineage>
        <taxon>Eukaryota</taxon>
        <taxon>Fungi</taxon>
        <taxon>Dikarya</taxon>
        <taxon>Ascomycota</taxon>
        <taxon>Pezizomycotina</taxon>
        <taxon>Dothideomycetes</taxon>
        <taxon>Dothideomycetidae</taxon>
        <taxon>Mycosphaerellales</taxon>
        <taxon>Teratosphaeriaceae</taxon>
        <taxon>Neohortaea</taxon>
    </lineage>
</organism>
<dbReference type="PANTHER" id="PTHR45339:SF1">
    <property type="entry name" value="HYBRID SIGNAL TRANSDUCTION HISTIDINE KINASE J"/>
    <property type="match status" value="1"/>
</dbReference>
<name>A0A6A6PTD2_9PEZI</name>
<feature type="region of interest" description="Disordered" evidence="4">
    <location>
        <begin position="781"/>
        <end position="802"/>
    </location>
</feature>
<dbReference type="InterPro" id="IPR001789">
    <property type="entry name" value="Sig_transdc_resp-reg_receiver"/>
</dbReference>
<feature type="compositionally biased region" description="Pro residues" evidence="4">
    <location>
        <begin position="493"/>
        <end position="509"/>
    </location>
</feature>
<gene>
    <name evidence="6" type="ORF">BDY17DRAFT_311146</name>
</gene>
<feature type="compositionally biased region" description="Low complexity" evidence="4">
    <location>
        <begin position="185"/>
        <end position="196"/>
    </location>
</feature>
<dbReference type="OrthoDB" id="21225at2759"/>
<sequence length="864" mass="94665">MARLRPADLFRRLSTRGDHSTPTTNPTIASPSPQERCNSLPSPPRLPAIPSSPAASPKTVRKSTSLPRLRRRFLRSATPAIQESVKEERKDSLLSAQGGTQSILEGEAVSPASSIEPSTCHHSSRKSLEGLRKLPVLVLQQATPEVAEAEVRDVEPASVDTSLDPTPDEQRQFTPQSDSDLVTQSPSELPTTLSSPETEHRPSSTALERPVSIVSGTNAPLVAHLLDSPVLTDHPSLPTAAMVQRKIWVKRPDASATLVVIKEDDLVDDVREMILRKYANSLGKTFDAPDMTLSIVSRLEQGVVKNERVLGPEEQMCRTLDSYYPEGQTVHDALIINVPQRRTPRPSPKVYMHPNYHAIDDYRPLENGTDYFPPMPAFVPSTIPQTSGSHDSRSSQHHVPLAAQSETHPRSISILNTGQLPPLPSPGSTSRRHQHRPKYGRQPTASPTLIQPNSGVIGASAPNAGDPQARAPHRQSTRPRMDSSAAEQMNNAVPPPAPPLPTPPAPEAPPTNKNNSNPPTPSGMPNNANFMNLHAPQRRPRKTRKQTPEDRANSRGQGGKNDASAPSVSFALESAAVPPINVLIVEDNPINLKILEGLMKRLKVRWQTAMNGQIAVDKWMAGGFHLVLMDIQMPVMNGLQATKEIRRLERVNGIGVFGEVDDSLLGQQRSSFGNGEDKNGEGDEAASPANKGADDGKRTSTTDRLLVSESLFKSPVIIVALTASSLQSDRHEALAAGCNDFLTKPVNFVWLERKVKEWGCMQALIDYDGWRKWKDYAAEQEAKKSEAEKSKDREREEKDRIKAEKMAKLQEKQAKLKEEREKAAKKRTSLNLVEPIVHEEGVGGEEDVNMPTAMLKAGAECLKK</sequence>
<feature type="compositionally biased region" description="Polar residues" evidence="4">
    <location>
        <begin position="172"/>
        <end position="184"/>
    </location>
</feature>
<evidence type="ECO:0000313" key="7">
    <source>
        <dbReference type="Proteomes" id="UP000799767"/>
    </source>
</evidence>
<feature type="region of interest" description="Disordered" evidence="4">
    <location>
        <begin position="376"/>
        <end position="566"/>
    </location>
</feature>
<feature type="compositionally biased region" description="Polar residues" evidence="4">
    <location>
        <begin position="443"/>
        <end position="454"/>
    </location>
</feature>
<feature type="compositionally biased region" description="Basic residues" evidence="4">
    <location>
        <begin position="430"/>
        <end position="439"/>
    </location>
</feature>
<dbReference type="Pfam" id="PF00072">
    <property type="entry name" value="Response_reg"/>
    <property type="match status" value="1"/>
</dbReference>
<proteinExistence type="predicted"/>
<dbReference type="Gene3D" id="3.40.50.2300">
    <property type="match status" value="1"/>
</dbReference>
<evidence type="ECO:0000313" key="6">
    <source>
        <dbReference type="EMBL" id="KAF2482723.1"/>
    </source>
</evidence>
<dbReference type="GO" id="GO:0000160">
    <property type="term" value="P:phosphorelay signal transduction system"/>
    <property type="evidence" value="ECO:0007669"/>
    <property type="project" value="UniProtKB-KW"/>
</dbReference>
<dbReference type="PANTHER" id="PTHR45339">
    <property type="entry name" value="HYBRID SIGNAL TRANSDUCTION HISTIDINE KINASE J"/>
    <property type="match status" value="1"/>
</dbReference>
<protein>
    <recommendedName>
        <fullName evidence="5">Response regulatory domain-containing protein</fullName>
    </recommendedName>
</protein>
<evidence type="ECO:0000259" key="5">
    <source>
        <dbReference type="PROSITE" id="PS50110"/>
    </source>
</evidence>
<feature type="modified residue" description="4-aspartylphosphate" evidence="3">
    <location>
        <position position="630"/>
    </location>
</feature>
<dbReference type="Proteomes" id="UP000799767">
    <property type="component" value="Unassembled WGS sequence"/>
</dbReference>
<feature type="region of interest" description="Disordered" evidence="4">
    <location>
        <begin position="146"/>
        <end position="210"/>
    </location>
</feature>
<dbReference type="SUPFAM" id="SSF52172">
    <property type="entry name" value="CheY-like"/>
    <property type="match status" value="1"/>
</dbReference>
<reference evidence="6" key="1">
    <citation type="journal article" date="2020" name="Stud. Mycol.">
        <title>101 Dothideomycetes genomes: a test case for predicting lifestyles and emergence of pathogens.</title>
        <authorList>
            <person name="Haridas S."/>
            <person name="Albert R."/>
            <person name="Binder M."/>
            <person name="Bloem J."/>
            <person name="Labutti K."/>
            <person name="Salamov A."/>
            <person name="Andreopoulos B."/>
            <person name="Baker S."/>
            <person name="Barry K."/>
            <person name="Bills G."/>
            <person name="Bluhm B."/>
            <person name="Cannon C."/>
            <person name="Castanera R."/>
            <person name="Culley D."/>
            <person name="Daum C."/>
            <person name="Ezra D."/>
            <person name="Gonzalez J."/>
            <person name="Henrissat B."/>
            <person name="Kuo A."/>
            <person name="Liang C."/>
            <person name="Lipzen A."/>
            <person name="Lutzoni F."/>
            <person name="Magnuson J."/>
            <person name="Mondo S."/>
            <person name="Nolan M."/>
            <person name="Ohm R."/>
            <person name="Pangilinan J."/>
            <person name="Park H.-J."/>
            <person name="Ramirez L."/>
            <person name="Alfaro M."/>
            <person name="Sun H."/>
            <person name="Tritt A."/>
            <person name="Yoshinaga Y."/>
            <person name="Zwiers L.-H."/>
            <person name="Turgeon B."/>
            <person name="Goodwin S."/>
            <person name="Spatafora J."/>
            <person name="Crous P."/>
            <person name="Grigoriev I."/>
        </authorList>
    </citation>
    <scope>NUCLEOTIDE SEQUENCE</scope>
    <source>
        <strain evidence="6">CBS 113389</strain>
    </source>
</reference>
<keyword evidence="1 3" id="KW-0597">Phosphoprotein</keyword>
<evidence type="ECO:0000256" key="4">
    <source>
        <dbReference type="SAM" id="MobiDB-lite"/>
    </source>
</evidence>
<feature type="region of interest" description="Disordered" evidence="4">
    <location>
        <begin position="1"/>
        <end position="101"/>
    </location>
</feature>
<dbReference type="GeneID" id="54476507"/>
<dbReference type="RefSeq" id="XP_033589293.1">
    <property type="nucleotide sequence ID" value="XM_033735505.1"/>
</dbReference>
<evidence type="ECO:0000256" key="3">
    <source>
        <dbReference type="PROSITE-ProRule" id="PRU00169"/>
    </source>
</evidence>
<feature type="compositionally biased region" description="Polar residues" evidence="4">
    <location>
        <begin position="20"/>
        <end position="37"/>
    </location>
</feature>
<feature type="region of interest" description="Disordered" evidence="4">
    <location>
        <begin position="668"/>
        <end position="700"/>
    </location>
</feature>